<evidence type="ECO:0000313" key="5">
    <source>
        <dbReference type="Proteomes" id="UP000039865"/>
    </source>
</evidence>
<evidence type="ECO:0000259" key="3">
    <source>
        <dbReference type="Pfam" id="PF05028"/>
    </source>
</evidence>
<evidence type="ECO:0000256" key="1">
    <source>
        <dbReference type="PIRSR" id="PIRSR607724-1"/>
    </source>
</evidence>
<feature type="domain" description="PARG catalytic Macro" evidence="3">
    <location>
        <begin position="67"/>
        <end position="262"/>
    </location>
</feature>
<dbReference type="PANTHER" id="PTHR12837:SF0">
    <property type="entry name" value="POLY(ADP-RIBOSE) GLYCOHYDROLASE"/>
    <property type="match status" value="1"/>
</dbReference>
<sequence>MYLRDMNPVKLGQQIRKIPFIFNYFEKEMLLKKDYGSKLRTQSSPQQYIVIERHIIKMDNYTELDIDFWGNTEERMSKRITIDYNLRIEDQDDCLIVDFANAFIGGGTLGKGAAQEEILFLIFPQAIISMLICEKMDYNESIYIHNIRRYADYLGYTTSLEFQEMPNESFYKNIRKDFIAMDAIQYFDGKTDSQFKLQNILTELNKCFIAFSPIELCKYDTISSGKWGCGAFKGDPQLKFLIQWIAVSIVNRPLIFATLKDLNRLEKLPQIIKTLGNKEVKDVFGYLVKYSNGFQEFNLFDSILKMVEEDEFNEIKSKQREKNRLFKME</sequence>
<dbReference type="InParanoid" id="A0A078A9M1"/>
<dbReference type="EMBL" id="CCKQ01007579">
    <property type="protein sequence ID" value="CDW78970.1"/>
    <property type="molecule type" value="Genomic_DNA"/>
</dbReference>
<feature type="active site" evidence="1">
    <location>
        <position position="116"/>
    </location>
</feature>
<feature type="active site" evidence="1">
    <location>
        <position position="98"/>
    </location>
</feature>
<dbReference type="OrthoDB" id="1937899at2759"/>
<name>A0A078A9M1_STYLE</name>
<feature type="active site" evidence="1">
    <location>
        <position position="117"/>
    </location>
</feature>
<dbReference type="Proteomes" id="UP000039865">
    <property type="component" value="Unassembled WGS sequence"/>
</dbReference>
<dbReference type="GO" id="GO:0005634">
    <property type="term" value="C:nucleus"/>
    <property type="evidence" value="ECO:0007669"/>
    <property type="project" value="TreeGrafter"/>
</dbReference>
<dbReference type="Pfam" id="PF05028">
    <property type="entry name" value="PARG_cat_C"/>
    <property type="match status" value="1"/>
</dbReference>
<dbReference type="GO" id="GO:0006282">
    <property type="term" value="P:regulation of DNA repair"/>
    <property type="evidence" value="ECO:0007669"/>
    <property type="project" value="InterPro"/>
</dbReference>
<keyword evidence="5" id="KW-1185">Reference proteome</keyword>
<dbReference type="AlphaFoldDB" id="A0A078A9M1"/>
<evidence type="ECO:0000313" key="4">
    <source>
        <dbReference type="EMBL" id="CDW78970.1"/>
    </source>
</evidence>
<feature type="binding site" evidence="2">
    <location>
        <position position="156"/>
    </location>
    <ligand>
        <name>substrate</name>
    </ligand>
</feature>
<dbReference type="PANTHER" id="PTHR12837">
    <property type="entry name" value="POLY ADP-RIBOSE GLYCOHYDROLASE"/>
    <property type="match status" value="1"/>
</dbReference>
<dbReference type="InterPro" id="IPR046372">
    <property type="entry name" value="PARG_cat_C"/>
</dbReference>
<feature type="binding site" evidence="2">
    <location>
        <position position="101"/>
    </location>
    <ligand>
        <name>substrate</name>
    </ligand>
</feature>
<gene>
    <name evidence="4" type="primary">Contig3042.g3248</name>
    <name evidence="4" type="ORF">STYLEM_7955</name>
</gene>
<dbReference type="InterPro" id="IPR007724">
    <property type="entry name" value="Poly_GlycHdrlase"/>
</dbReference>
<reference evidence="4 5" key="1">
    <citation type="submission" date="2014-06" db="EMBL/GenBank/DDBJ databases">
        <authorList>
            <person name="Swart Estienne"/>
        </authorList>
    </citation>
    <scope>NUCLEOTIDE SEQUENCE [LARGE SCALE GENOMIC DNA]</scope>
    <source>
        <strain evidence="4 5">130c</strain>
    </source>
</reference>
<dbReference type="GO" id="GO:0009225">
    <property type="term" value="P:nucleotide-sugar metabolic process"/>
    <property type="evidence" value="ECO:0007669"/>
    <property type="project" value="TreeGrafter"/>
</dbReference>
<proteinExistence type="predicted"/>
<dbReference type="GO" id="GO:0004649">
    <property type="term" value="F:poly(ADP-ribose) glycohydrolase activity"/>
    <property type="evidence" value="ECO:0007669"/>
    <property type="project" value="InterPro"/>
</dbReference>
<dbReference type="GO" id="GO:1990966">
    <property type="term" value="P:ATP generation from poly-ADP-D-ribose"/>
    <property type="evidence" value="ECO:0007669"/>
    <property type="project" value="TreeGrafter"/>
</dbReference>
<organism evidence="4 5">
    <name type="scientific">Stylonychia lemnae</name>
    <name type="common">Ciliate</name>
    <dbReference type="NCBI Taxonomy" id="5949"/>
    <lineage>
        <taxon>Eukaryota</taxon>
        <taxon>Sar</taxon>
        <taxon>Alveolata</taxon>
        <taxon>Ciliophora</taxon>
        <taxon>Intramacronucleata</taxon>
        <taxon>Spirotrichea</taxon>
        <taxon>Stichotrichia</taxon>
        <taxon>Sporadotrichida</taxon>
        <taxon>Oxytrichidae</taxon>
        <taxon>Stylonychinae</taxon>
        <taxon>Stylonychia</taxon>
    </lineage>
</organism>
<dbReference type="GO" id="GO:0005737">
    <property type="term" value="C:cytoplasm"/>
    <property type="evidence" value="ECO:0007669"/>
    <property type="project" value="TreeGrafter"/>
</dbReference>
<dbReference type="GO" id="GO:0005975">
    <property type="term" value="P:carbohydrate metabolic process"/>
    <property type="evidence" value="ECO:0007669"/>
    <property type="project" value="InterPro"/>
</dbReference>
<accession>A0A078A9M1</accession>
<feature type="binding site" evidence="2">
    <location>
        <position position="115"/>
    </location>
    <ligand>
        <name>substrate</name>
    </ligand>
</feature>
<keyword evidence="4" id="KW-0378">Hydrolase</keyword>
<dbReference type="OMA" id="TIENDGR"/>
<protein>
    <submittedName>
        <fullName evidence="4">Poly(Adp-ribose) glycohydrolase 1-like</fullName>
    </submittedName>
</protein>
<evidence type="ECO:0000256" key="2">
    <source>
        <dbReference type="PIRSR" id="PIRSR607724-2"/>
    </source>
</evidence>